<dbReference type="GO" id="GO:0031177">
    <property type="term" value="F:phosphopantetheine binding"/>
    <property type="evidence" value="ECO:0007669"/>
    <property type="project" value="InterPro"/>
</dbReference>
<dbReference type="InterPro" id="IPR023213">
    <property type="entry name" value="CAT-like_dom_sf"/>
</dbReference>
<feature type="domain" description="Carrier" evidence="5">
    <location>
        <begin position="3137"/>
        <end position="3213"/>
    </location>
</feature>
<dbReference type="GO" id="GO:0031169">
    <property type="term" value="P:ferrichrome biosynthetic process"/>
    <property type="evidence" value="ECO:0007669"/>
    <property type="project" value="UniProtKB-ARBA"/>
</dbReference>
<dbReference type="GO" id="GO:0016874">
    <property type="term" value="F:ligase activity"/>
    <property type="evidence" value="ECO:0007669"/>
    <property type="project" value="UniProtKB-KW"/>
</dbReference>
<dbReference type="Gene3D" id="3.40.50.12780">
    <property type="entry name" value="N-terminal domain of ligase-like"/>
    <property type="match status" value="3"/>
</dbReference>
<evidence type="ECO:0000256" key="1">
    <source>
        <dbReference type="ARBA" id="ARBA00004924"/>
    </source>
</evidence>
<dbReference type="FunFam" id="3.40.50.12780:FF:000024">
    <property type="entry name" value="Nonribosomal siderophore peptide synthase SidC"/>
    <property type="match status" value="2"/>
</dbReference>
<accession>M9M0H7</accession>
<dbReference type="InterPro" id="IPR006162">
    <property type="entry name" value="Ppantetheine_attach_site"/>
</dbReference>
<feature type="domain" description="Carrier" evidence="5">
    <location>
        <begin position="3709"/>
        <end position="3784"/>
    </location>
</feature>
<dbReference type="FunFam" id="3.30.300.30:FF:000015">
    <property type="entry name" value="Nonribosomal peptide synthase SidD"/>
    <property type="match status" value="1"/>
</dbReference>
<organism evidence="6 7">
    <name type="scientific">Pseudozyma antarctica (strain T-34)</name>
    <name type="common">Yeast</name>
    <name type="synonym">Candida antarctica</name>
    <dbReference type="NCBI Taxonomy" id="1151754"/>
    <lineage>
        <taxon>Eukaryota</taxon>
        <taxon>Fungi</taxon>
        <taxon>Dikarya</taxon>
        <taxon>Basidiomycota</taxon>
        <taxon>Ustilaginomycotina</taxon>
        <taxon>Ustilaginomycetes</taxon>
        <taxon>Ustilaginales</taxon>
        <taxon>Ustilaginaceae</taxon>
        <taxon>Moesziomyces</taxon>
    </lineage>
</organism>
<name>M9M0H7_PSEA3</name>
<keyword evidence="2" id="KW-0596">Phosphopantetheine</keyword>
<evidence type="ECO:0000256" key="3">
    <source>
        <dbReference type="ARBA" id="ARBA00022553"/>
    </source>
</evidence>
<feature type="domain" description="Carrier" evidence="5">
    <location>
        <begin position="767"/>
        <end position="846"/>
    </location>
</feature>
<dbReference type="InterPro" id="IPR010071">
    <property type="entry name" value="AA_adenyl_dom"/>
</dbReference>
<dbReference type="InterPro" id="IPR001242">
    <property type="entry name" value="Condensation_dom"/>
</dbReference>
<evidence type="ECO:0000313" key="7">
    <source>
        <dbReference type="Proteomes" id="UP000011976"/>
    </source>
</evidence>
<dbReference type="Gene3D" id="3.30.300.30">
    <property type="match status" value="3"/>
</dbReference>
<dbReference type="InterPro" id="IPR045851">
    <property type="entry name" value="AMP-bd_C_sf"/>
</dbReference>
<dbReference type="GO" id="GO:0010106">
    <property type="term" value="P:cellular response to iron ion starvation"/>
    <property type="evidence" value="ECO:0007669"/>
    <property type="project" value="UniProtKB-ARBA"/>
</dbReference>
<dbReference type="PROSITE" id="PS00012">
    <property type="entry name" value="PHOSPHOPANTETHEINE"/>
    <property type="match status" value="3"/>
</dbReference>
<keyword evidence="3" id="KW-0597">Phosphoprotein</keyword>
<sequence length="4859" mass="529786">MTVKRTLSRLPALHPYSTGAATGAPIGDDRTFQYTLPASQESVERLAHPDAEHELIPLLATFVAQLVGSNADEVLFKLNVDATQSRLASADGVEEQVMYGGEMQPPGIAISFTTASGPALSRTSTVTDDVTIAVECIQGDGKGTVEVNIRFAQAVPAEAARGICAHFCRQVLNSAMPESEIPLSVLNSVATTNVTRDTRLHQSFLEQARRFPERIAVQFLENLDQDGSANFKTLTYAELRDAAFVLANKLRKAQAKSKKQGSMQIVVPMTMSASLELYVSYIAILVAGFAFCPLPADAPHARLALLLEQLDTAVLLGEKDSDPPQWMPTSVEWINVTDTLAEVERGDKVPTSQDIGLDKHEQECAYVLFTSGTTGTPKGVQISHYSASVSIAAHADHLHPTLLQRGSATSSSTFKWFQFASSVFDPSVMEIFVTLSVGGTLCSAPRALTLSDLETVVRISGADIMMATPSVATLLRPHQVPNLRFLWTMGESLNATVIRNFAADDARTCLANAYGPTEASVNCTLLQPFPANYRGSIIGTPMSSCSLAIVHDYRNPGSAATQLETVPQGVTGELVIGGPHVGMGYLNMPAATEDAFTTLPPLGRVYRTQDRARLVWDLDGRPLIEILGRMNAEQVKLSGRRVELGEVDSVLQSSELVRNAANVVWRPPTSHGQTSGSERLVCCIVLAGASISGKDAEADCRAVAEAQLPPHMRPWKYIVQSNLPVTISGKSDRKRLAQLVSELLSSSTGNDGGIISPQHQEASLTDDLTSQAVVQAIKTVCQLEASSISMSADLFELGMDSLAAMRLLQLLRRDETTACAAGGLDVAQVLRARSCADLARLISSATNPNDADDHGDYKSSMAQREQDWSKALECFRERCHGAVLSALSSEDTRLRVQSILPTTATQSGMLTSFLTRAESSDLKRPYINHTVYHMASSLDARRLYDALRQALQRHDIYRTVFVPIDDQLSPFAQCILSPGPDYGNVSTCPSATTLTACLEEHLTRVEGSISLDQPPWHLGLLLPARDTDDGECLVAFSMMHAIFDGGSLDLLEEEATDMLHEDSCSSSTTSCRTQLESAVKHHYTSDLEGSRRFWKEKLDGVGRTRFPCVNGHKSAIQAGLSKSSDVIEMLSRSSMDAVSRQARCQRTTVLALLQTAWNLLLAAYAEDEDIEYLVSGSVQSGRLDEETRFCMAPTFNVIPFITELGNKQGGCKDKRVAQLLAEATVASTAALDHLEIPLGALATSGFMPFDTLFAVQRFDGSESCDQRQQAPVASPWNSISYPVMANDFAVMVEIWPASQAEGELRLRLTYSQSVLDGPSAQLLLHQYDDILHRLMQDPDSTSVEQVINGEGLRRSAISSSCGTESAKYDAEMTLLHSQFEGKAFTSPSAIALEFFSSLDASDADSATLQRWTYGELNARANRLARLLLSITGKQTLRDQPIPICMERCAELYVAVLAILKAGGAWCPIDVQSPRARQLELIARTRSSIILITPATSARLGVIQAERQAELVQVDVCDPCRSSHLSSDNLDPTATPDSLAYLIWTSGTTGAPKGVMIEHSAAVTSMRALQYHVRPPHQDKPPRCLQVSAYTFDVFVQDLFWTWGLGGTVVASTRELMLGSTAELVMVSQADHAHLTPAFAAGLPRASCPSLTSVTFIGEKLTESVAADWTGCHQHDGRQLAPPEVYNTYGPAEVTVVAALRRVDAHDKLQSANVGAPMQSVSAFVCRNRDQPLRPCGKGTVGELVLAGAQVGRGYLDDQQKTEAAFKFCPELQERLYYTGDYVRMLHDGSIEFIGRRDDLVKLGGIRVELSEISAALISVQEGRAGGLVERAETMMLSRPDRPSKQVISFLACPDLAAADESRKGEDGAKSLLLTSTAALELAQSTLQHVGDVLPPYMVPSMVLVLSRIPQTASAKIDRAQLQAAYASADLSSRTLSFSSLVSPPTSTEEQDEAFVSLERRIITSISEVTGTATPDISKASSLASIGLDSIRVIRLAAKLKQGGIQVQISTLLACSMVHTLVKEVHRSSKRKGAQMREDTRSQLLSAKMSDFDISVRKVLPSRLQDGLGIILPCSGLQEGMLTETLSDPLAYWSDHLVRLDAKVDLGRFAHAWERTVNSIDMLRTVFAIVSQTDDLEEPVCFDGEIDVFALQLLYRHADTSCFDFDPSDALSSEEEIHWAVSEWRRSVAMDRVGVSLAKRPLWAVKTFMIDKIAYSALCIHHALYDGSSIKVIWDRVHAEYDALGSGQRDALPPLTSLPDQCKYAFACTAEERSGSLQHWEMQLRARGPATLLPDLTSVKVSSDEKVAAQFVAARRSFRYKTSRPLAVGVSTLIKTALAMVLGQYAETEDSCHIVLGEVLSLRHLHTSLSTERGAVGPLLTTLPFSLLLTAASKHESIVSICERGAIVHPSIKHRFAPLGALAKIMGTRPDQEMFTAMYVYHQFRHPDGSVPKGSPQEEQRWALLEERESDIRVEHSTVLNVHEQGETDDDGLLLELSMKEDRVSNEMLGVLLEQVVSLLDLMISNPEETAHNLLVKVGESSGRLSAVHSVSRGTYSGRNEGTVYRGYDPLHWLAHHSKHHPTWPAVIIATGKSETGSINEATLSAYTYAELDAKSDQVSVLIRSLDLPAKGPIALCMRRSLISFAVTVAIFKCGRTYLPIDDQLPAERKRLLITDSSCALVVTEGHCLGDVQDDCKCLVLNTSDEDFEQRLDVAQEKGTTTKDTSADDAAYLLYTSGSTGKPKGVLVGRANLCSFVESYAEVVCAECPSSLRLGGTGRYLGLAGRAFDVHLSQMFMSWRFGMALATGERSLLLGDLKATIQRLSITHMSCVPSLLDHCDLVAEEVPSLVFLGVGGERLTDRVRDTLASKLTVLNAYGPTETTIMCTVNRVHADSHVRDIGHILPGNTAVVLDFDDRDQPSPILRGRAGELCIRGDLVAMGYHALAPSQRASSGFVTLPDGTRMYRTGDSVRMMADGRLHYLGRRDEQEKIRGQRLELGEVSQCVIAGADEEVHATTLILQHQRLAKPLLITLIAPKSTSSATRRRDSLPCFLDAASEMVRVAQRAHLYCKQHLPSYMVPDLVVAVSHLTQLAASGKTDTRGLKAWLASTDPAQLFQLQEKANTNASVDDGLQVDAERELTVLEAKVARAVGQILPRCPIKLRPATSIFDLGIDSISVIRLASQLRKCGLIVPIAQLRMRPRIHQIASMASAFLKGNGETSDLDIDLSVGSDALEAFRARHRERLQATRADMLEDVLPCLPSQEGMVALSLSASSTETVYVARMRISLDIGRLPQERCPSEETLRRAWLRLAQRHSILRTCFDHVDDGTIAQVVLQHVDIERHLVRPSRGEREPATPLAILRDISAVPPWRIEFEKDSSARAAFVLFMHHALYDGHSLALLLGDLTTLLQEEDDQCLKSEGPRMQNLIESILAVPAQQAQSFWCSSFVDYPVNEPSVWDRFDRVSAPTSGSSSVRCNVSLQLKPLEAAAQKLQVTLSSLLASALGIALSRSLGTPAFALGLVLWGRSLDLASAEQIVAPCLTTVPMPFSLCAARGAEDLADIVRACYEWNSSCLAFQHTSMRQIRRWIGSERQGSLVDLLFSFIQSDTDSKARRWHLDQIDADTDAPAAVEVTVDAASDELRILAIVKHVLPQGGLEAMVETLCLLLNKIASGAGAGMSLEAAGVPRLSSASIGMPDRDGVSKLAMRPMTEVEEKIRNLAVDMCGAPSADLLQLDTPFLRIGLDSIVALRFSARLRSECKLQLSAHDVLASGSVARLSQLLDQRRSGCNASDTALPSPTDATRRYEATPLQAGMLNGTIASPNHDLYVHHHAVLLNEAMDYDGLQRALQRLVAAHDILRTAFHLEELSAGQKLAEPGLLSWIAEVTPFDKLSPRPQLSHRHSNKAPSKALREYGADFRFDRAERFNVSPWQAAVLHCASQQDVLVISMHHSLYDGVSLPSLFADMKKVYRDETAELMVRQPFSLAADLILSTAQESKQHWQQTLTSFDRPSLLVQGSAQVDALATAPYRLAEVRLPITATELKQRSAELGAAPQAVALLGWAKVLAVCSGQRDVCFGQVVSGRYLPLPGIEDISGPLINTVPIRVRLEDDLSSNAAAARELHERVLAAQPFQHASLGSIQNAWKREHTAYRTLFDSLFVFHNVSGKSQAALDGTAELWTGIEASEGSPTMTEGEVKTAPTSASEYPVNISVIQDDRGIVIKAGASDAVGGAGWLATTLQMFAEVLSDLLHRPHRPVGAFPEALAALPLTTPADGRAQEADNRMEVGDGRRRLTSEEQKVVLRHFARRLNAEEDAIVACPNLFLLGIDSLIAICISADARSEGVPLTPYEVLSAGRFARLTVLSNTAEESSASDSSRPALQEPVELVSSEVKQEAAVLLNVAATEIEAVLPVLTGQKQHIDLWLQRGRRFLEPTFVYATEHKLDAPRLASAWRELCRRNAALRTAFVRSKANRTVVQVVFKEACTVLRHHERSKLTLVDGGDDVDSAAFEAVNRLNASPSDLSRPSVRLTLVQGKQKDLVLLTVHHTSYDAWSIRLMAYELTQLYRNIGKDGMRFIPDPVNWIHFVEQTSGDALRSQVANKALWDRILCGASPTLVCRGVQQSIEQTMHVRKAALKEADVLDARCRKQGVGLQEVVILAYARLLSSLAGDRPLVSPTFGFYTAGRSSAFDGLGALVGPTTAMQPMTVAVGAQRSGDLLEQLRRIQRQLVQRSNHQQDDVVCPVAFDAHLNLLWHKPNIGTKDDGEVGEKKALLKPHRLPHDSGYFTRHPLMHGKTSVDYDPSDAAVPSEGTAQLYMDVGLDAKTGALSLGARCDRSAMETQRLEEICDAFVVELEQLCASF</sequence>
<dbReference type="STRING" id="1151754.M9M0H7"/>
<dbReference type="CDD" id="cd19542">
    <property type="entry name" value="CT_NRPS-like"/>
    <property type="match status" value="1"/>
</dbReference>
<dbReference type="PANTHER" id="PTHR45527:SF2">
    <property type="entry name" value="FERRICROCIN SYNTHETASE (NONRIBOSOMAL PEPTIDE SIDEROPHORE SYNTHASE ) (EUROFUNG)"/>
    <property type="match status" value="1"/>
</dbReference>
<dbReference type="Pfam" id="PF00501">
    <property type="entry name" value="AMP-binding"/>
    <property type="match status" value="3"/>
</dbReference>
<evidence type="ECO:0000256" key="4">
    <source>
        <dbReference type="ARBA" id="ARBA00022598"/>
    </source>
</evidence>
<dbReference type="SMART" id="SM00823">
    <property type="entry name" value="PKS_PP"/>
    <property type="match status" value="4"/>
</dbReference>
<gene>
    <name evidence="6" type="ORF">PANT_24c00001</name>
</gene>
<dbReference type="NCBIfam" id="NF003417">
    <property type="entry name" value="PRK04813.1"/>
    <property type="match status" value="3"/>
</dbReference>
<dbReference type="InterPro" id="IPR009081">
    <property type="entry name" value="PP-bd_ACP"/>
</dbReference>
<dbReference type="PANTHER" id="PTHR45527">
    <property type="entry name" value="NONRIBOSOMAL PEPTIDE SYNTHETASE"/>
    <property type="match status" value="1"/>
</dbReference>
<dbReference type="FunFam" id="3.30.300.30:FF:000033">
    <property type="entry name" value="Nonribosomal siderophore peptide synthase SidC"/>
    <property type="match status" value="1"/>
</dbReference>
<dbReference type="OrthoDB" id="416786at2759"/>
<dbReference type="Proteomes" id="UP000011976">
    <property type="component" value="Unassembled WGS sequence"/>
</dbReference>
<dbReference type="GO" id="GO:0043041">
    <property type="term" value="P:amino acid activation for nonribosomal peptide biosynthetic process"/>
    <property type="evidence" value="ECO:0007669"/>
    <property type="project" value="TreeGrafter"/>
</dbReference>
<dbReference type="PROSITE" id="PS50075">
    <property type="entry name" value="CARRIER"/>
    <property type="match status" value="4"/>
</dbReference>
<reference evidence="7" key="1">
    <citation type="journal article" date="2013" name="Genome Announc.">
        <title>Genome sequence of the basidiomycetous yeast Pseudozyma antarctica T-34, a producer of the glycolipid biosurfactants mannosylerythritol lipids.</title>
        <authorList>
            <person name="Morita T."/>
            <person name="Koike H."/>
            <person name="Koyama Y."/>
            <person name="Hagiwara H."/>
            <person name="Ito E."/>
            <person name="Fukuoka T."/>
            <person name="Imura T."/>
            <person name="Machida M."/>
            <person name="Kitamoto D."/>
        </authorList>
    </citation>
    <scope>NUCLEOTIDE SEQUENCE [LARGE SCALE GENOMIC DNA]</scope>
    <source>
        <strain evidence="7">T-34</strain>
    </source>
</reference>
<dbReference type="SUPFAM" id="SSF56801">
    <property type="entry name" value="Acetyl-CoA synthetase-like"/>
    <property type="match status" value="3"/>
</dbReference>
<dbReference type="SUPFAM" id="SSF52777">
    <property type="entry name" value="CoA-dependent acyltransferases"/>
    <property type="match status" value="10"/>
</dbReference>
<proteinExistence type="predicted"/>
<dbReference type="SUPFAM" id="SSF47336">
    <property type="entry name" value="ACP-like"/>
    <property type="match status" value="4"/>
</dbReference>
<dbReference type="InterPro" id="IPR020806">
    <property type="entry name" value="PKS_PP-bd"/>
</dbReference>
<dbReference type="InterPro" id="IPR000873">
    <property type="entry name" value="AMP-dep_synth/lig_dom"/>
</dbReference>
<dbReference type="PROSITE" id="PS00455">
    <property type="entry name" value="AMP_BINDING"/>
    <property type="match status" value="3"/>
</dbReference>
<dbReference type="Gene3D" id="3.30.559.30">
    <property type="entry name" value="Nonribosomal peptide synthetase, condensation domain"/>
    <property type="match status" value="5"/>
</dbReference>
<dbReference type="EMBL" id="DF196790">
    <property type="protein sequence ID" value="GAC77009.1"/>
    <property type="molecule type" value="Genomic_DNA"/>
</dbReference>
<dbReference type="FunFam" id="3.30.559.30:FF:000014">
    <property type="entry name" value="Nonribosomal siderophore peptide synthase SidC"/>
    <property type="match status" value="1"/>
</dbReference>
<comment type="pathway">
    <text evidence="1">Siderophore biosynthesis.</text>
</comment>
<dbReference type="Pfam" id="PF00668">
    <property type="entry name" value="Condensation"/>
    <property type="match status" value="5"/>
</dbReference>
<dbReference type="Gene3D" id="3.30.559.10">
    <property type="entry name" value="Chloramphenicol acetyltransferase-like domain"/>
    <property type="match status" value="5"/>
</dbReference>
<dbReference type="Gene3D" id="1.10.1200.10">
    <property type="entry name" value="ACP-like"/>
    <property type="match status" value="4"/>
</dbReference>
<dbReference type="GO" id="GO:0005737">
    <property type="term" value="C:cytoplasm"/>
    <property type="evidence" value="ECO:0007669"/>
    <property type="project" value="TreeGrafter"/>
</dbReference>
<evidence type="ECO:0000259" key="5">
    <source>
        <dbReference type="PROSITE" id="PS50075"/>
    </source>
</evidence>
<protein>
    <submittedName>
        <fullName evidence="6">Non-ribosomal peptide synthetase</fullName>
    </submittedName>
</protein>
<dbReference type="Pfam" id="PF00550">
    <property type="entry name" value="PP-binding"/>
    <property type="match status" value="4"/>
</dbReference>
<keyword evidence="4" id="KW-0436">Ligase</keyword>
<evidence type="ECO:0000313" key="6">
    <source>
        <dbReference type="EMBL" id="GAC77009.1"/>
    </source>
</evidence>
<feature type="domain" description="Carrier" evidence="5">
    <location>
        <begin position="1952"/>
        <end position="2028"/>
    </location>
</feature>
<evidence type="ECO:0000256" key="2">
    <source>
        <dbReference type="ARBA" id="ARBA00022450"/>
    </source>
</evidence>
<dbReference type="CDD" id="cd05918">
    <property type="entry name" value="A_NRPS_SidN3_like"/>
    <property type="match status" value="1"/>
</dbReference>
<dbReference type="InterPro" id="IPR042099">
    <property type="entry name" value="ANL_N_sf"/>
</dbReference>
<dbReference type="InterPro" id="IPR020845">
    <property type="entry name" value="AMP-binding_CS"/>
</dbReference>
<dbReference type="NCBIfam" id="TIGR01733">
    <property type="entry name" value="AA-adenyl-dom"/>
    <property type="match status" value="1"/>
</dbReference>
<dbReference type="InterPro" id="IPR036736">
    <property type="entry name" value="ACP-like_sf"/>
</dbReference>